<sequence length="131" mass="14649">MRQIKRLFIHCAATSNFKPVPAAEIHQWHLDRGWDGIGYSGVIQPDGEFERGRPDYWVPSQAAGNNADAVGICLIGTDQFTDAAMETLRVVCADYIERYGVSIHGHYEVNPHKTCPGFDVQQWLKETGLCS</sequence>
<dbReference type="EMBL" id="FOGB01000004">
    <property type="protein sequence ID" value="SEQ48801.1"/>
    <property type="molecule type" value="Genomic_DNA"/>
</dbReference>
<protein>
    <submittedName>
        <fullName evidence="2">N-acetylmuramoyl-L-alanine amidase</fullName>
    </submittedName>
</protein>
<dbReference type="CDD" id="cd06583">
    <property type="entry name" value="PGRP"/>
    <property type="match status" value="1"/>
</dbReference>
<dbReference type="GO" id="GO:0008745">
    <property type="term" value="F:N-acetylmuramoyl-L-alanine amidase activity"/>
    <property type="evidence" value="ECO:0007669"/>
    <property type="project" value="InterPro"/>
</dbReference>
<keyword evidence="3" id="KW-1185">Reference proteome</keyword>
<accession>A0A1H9GFC8</accession>
<dbReference type="Pfam" id="PF01510">
    <property type="entry name" value="Amidase_2"/>
    <property type="match status" value="1"/>
</dbReference>
<dbReference type="Proteomes" id="UP000198749">
    <property type="component" value="Unassembled WGS sequence"/>
</dbReference>
<gene>
    <name evidence="2" type="ORF">SAMN03080615_01650</name>
</gene>
<evidence type="ECO:0000313" key="2">
    <source>
        <dbReference type="EMBL" id="SEQ48801.1"/>
    </source>
</evidence>
<dbReference type="OrthoDB" id="8754850at2"/>
<organism evidence="2 3">
    <name type="scientific">Amphritea atlantica</name>
    <dbReference type="NCBI Taxonomy" id="355243"/>
    <lineage>
        <taxon>Bacteria</taxon>
        <taxon>Pseudomonadati</taxon>
        <taxon>Pseudomonadota</taxon>
        <taxon>Gammaproteobacteria</taxon>
        <taxon>Oceanospirillales</taxon>
        <taxon>Oceanospirillaceae</taxon>
        <taxon>Amphritea</taxon>
    </lineage>
</organism>
<dbReference type="GO" id="GO:0009253">
    <property type="term" value="P:peptidoglycan catabolic process"/>
    <property type="evidence" value="ECO:0007669"/>
    <property type="project" value="InterPro"/>
</dbReference>
<reference evidence="3" key="1">
    <citation type="submission" date="2016-10" db="EMBL/GenBank/DDBJ databases">
        <authorList>
            <person name="Varghese N."/>
            <person name="Submissions S."/>
        </authorList>
    </citation>
    <scope>NUCLEOTIDE SEQUENCE [LARGE SCALE GENOMIC DNA]</scope>
    <source>
        <strain evidence="3">DSM 18887</strain>
    </source>
</reference>
<proteinExistence type="predicted"/>
<dbReference type="AlphaFoldDB" id="A0A1H9GFC8"/>
<dbReference type="InterPro" id="IPR036505">
    <property type="entry name" value="Amidase/PGRP_sf"/>
</dbReference>
<dbReference type="Gene3D" id="3.40.80.10">
    <property type="entry name" value="Peptidoglycan recognition protein-like"/>
    <property type="match status" value="1"/>
</dbReference>
<feature type="domain" description="N-acetylmuramoyl-L-alanine amidase" evidence="1">
    <location>
        <begin position="2"/>
        <end position="117"/>
    </location>
</feature>
<name>A0A1H9GFC8_9GAMM</name>
<evidence type="ECO:0000259" key="1">
    <source>
        <dbReference type="Pfam" id="PF01510"/>
    </source>
</evidence>
<dbReference type="InterPro" id="IPR002502">
    <property type="entry name" value="Amidase_domain"/>
</dbReference>
<dbReference type="RefSeq" id="WP_091356479.1">
    <property type="nucleotide sequence ID" value="NZ_AP025284.1"/>
</dbReference>
<dbReference type="SUPFAM" id="SSF55846">
    <property type="entry name" value="N-acetylmuramoyl-L-alanine amidase-like"/>
    <property type="match status" value="1"/>
</dbReference>
<dbReference type="STRING" id="355243.SAMN03080615_01650"/>
<evidence type="ECO:0000313" key="3">
    <source>
        <dbReference type="Proteomes" id="UP000198749"/>
    </source>
</evidence>